<keyword evidence="1" id="KW-1133">Transmembrane helix</keyword>
<keyword evidence="1" id="KW-0472">Membrane</keyword>
<keyword evidence="4" id="KW-1185">Reference proteome</keyword>
<evidence type="ECO:0008006" key="5">
    <source>
        <dbReference type="Google" id="ProtNLM"/>
    </source>
</evidence>
<reference evidence="4" key="1">
    <citation type="submission" date="2012-12" db="EMBL/GenBank/DDBJ databases">
        <authorList>
            <person name="Hellsten U."/>
            <person name="Grimwood J."/>
            <person name="Chapman J.A."/>
            <person name="Shapiro H."/>
            <person name="Aerts A."/>
            <person name="Otillar R.P."/>
            <person name="Terry A.Y."/>
            <person name="Boore J.L."/>
            <person name="Simakov O."/>
            <person name="Marletaz F."/>
            <person name="Cho S.-J."/>
            <person name="Edsinger-Gonzales E."/>
            <person name="Havlak P."/>
            <person name="Kuo D.-H."/>
            <person name="Larsson T."/>
            <person name="Lv J."/>
            <person name="Arendt D."/>
            <person name="Savage R."/>
            <person name="Osoegawa K."/>
            <person name="de Jong P."/>
            <person name="Lindberg D.R."/>
            <person name="Seaver E.C."/>
            <person name="Weisblat D.A."/>
            <person name="Putnam N.H."/>
            <person name="Grigoriev I.V."/>
            <person name="Rokhsar D.S."/>
        </authorList>
    </citation>
    <scope>NUCLEOTIDE SEQUENCE</scope>
</reference>
<reference evidence="3" key="3">
    <citation type="submission" date="2015-06" db="UniProtKB">
        <authorList>
            <consortium name="EnsemblMetazoa"/>
        </authorList>
    </citation>
    <scope>IDENTIFICATION</scope>
</reference>
<dbReference type="KEGG" id="hro:HELRODRAFT_172769"/>
<evidence type="ECO:0000313" key="2">
    <source>
        <dbReference type="EMBL" id="ESO04387.1"/>
    </source>
</evidence>
<dbReference type="EnsemblMetazoa" id="HelroT172769">
    <property type="protein sequence ID" value="HelroP172769"/>
    <property type="gene ID" value="HelroG172769"/>
</dbReference>
<evidence type="ECO:0000313" key="3">
    <source>
        <dbReference type="EnsemblMetazoa" id="HelroP172769"/>
    </source>
</evidence>
<dbReference type="AlphaFoldDB" id="T1F5X1"/>
<dbReference type="InParanoid" id="T1F5X1"/>
<dbReference type="PANTHER" id="PTHR23227">
    <property type="entry name" value="BUCENTAUR RELATED"/>
    <property type="match status" value="1"/>
</dbReference>
<dbReference type="PANTHER" id="PTHR23227:SF67">
    <property type="entry name" value="CRANIOFACIAL DEVELOPMENT PROTEIN 2-LIKE"/>
    <property type="match status" value="1"/>
</dbReference>
<name>T1F5X1_HELRO</name>
<dbReference type="InterPro" id="IPR036691">
    <property type="entry name" value="Endo/exonu/phosph_ase_sf"/>
</dbReference>
<accession>T1F5X1</accession>
<organism evidence="3 4">
    <name type="scientific">Helobdella robusta</name>
    <name type="common">Californian leech</name>
    <dbReference type="NCBI Taxonomy" id="6412"/>
    <lineage>
        <taxon>Eukaryota</taxon>
        <taxon>Metazoa</taxon>
        <taxon>Spiralia</taxon>
        <taxon>Lophotrochozoa</taxon>
        <taxon>Annelida</taxon>
        <taxon>Clitellata</taxon>
        <taxon>Hirudinea</taxon>
        <taxon>Rhynchobdellida</taxon>
        <taxon>Glossiphoniidae</taxon>
        <taxon>Helobdella</taxon>
    </lineage>
</organism>
<dbReference type="InterPro" id="IPR027124">
    <property type="entry name" value="Swc5/CFDP1/2"/>
</dbReference>
<dbReference type="OrthoDB" id="418748at2759"/>
<dbReference type="SUPFAM" id="SSF56219">
    <property type="entry name" value="DNase I-like"/>
    <property type="match status" value="1"/>
</dbReference>
<dbReference type="GeneID" id="20204220"/>
<dbReference type="Proteomes" id="UP000015101">
    <property type="component" value="Unassembled WGS sequence"/>
</dbReference>
<dbReference type="EMBL" id="AMQM01004349">
    <property type="status" value="NOT_ANNOTATED_CDS"/>
    <property type="molecule type" value="Genomic_DNA"/>
</dbReference>
<dbReference type="CTD" id="20204220"/>
<dbReference type="RefSeq" id="XP_009017656.1">
    <property type="nucleotide sequence ID" value="XM_009019408.1"/>
</dbReference>
<dbReference type="HOGENOM" id="CLU_1024063_0_0_1"/>
<sequence>MIILLVRIFFILEYASFAIAILRLISTLHLQPEKRSLIPWKTLNGQGVTIFRKWIVEGCCEKLGVLSWNIRHGTLNTESLTGRFMKIVNMLGRRRVDICFLQETKWKPICVSLIGSYKRQNDFWNTFSDAIRKISSSEIPLICGDLNSHVGDKANGFHGVHGGFDYGSQNEDGVWILEFAEMLNTYFKKRAEHLITYKIGMSCAQIDFIVFLKIHPDSRPTTNSAVHRFEAGKWVDDVICRLLTGEMAQWFKCSLSQNISMAIIYSAYTMRC</sequence>
<reference evidence="2 4" key="2">
    <citation type="journal article" date="2013" name="Nature">
        <title>Insights into bilaterian evolution from three spiralian genomes.</title>
        <authorList>
            <person name="Simakov O."/>
            <person name="Marletaz F."/>
            <person name="Cho S.J."/>
            <person name="Edsinger-Gonzales E."/>
            <person name="Havlak P."/>
            <person name="Hellsten U."/>
            <person name="Kuo D.H."/>
            <person name="Larsson T."/>
            <person name="Lv J."/>
            <person name="Arendt D."/>
            <person name="Savage R."/>
            <person name="Osoegawa K."/>
            <person name="de Jong P."/>
            <person name="Grimwood J."/>
            <person name="Chapman J.A."/>
            <person name="Shapiro H."/>
            <person name="Aerts A."/>
            <person name="Otillar R.P."/>
            <person name="Terry A.Y."/>
            <person name="Boore J.L."/>
            <person name="Grigoriev I.V."/>
            <person name="Lindberg D.R."/>
            <person name="Seaver E.C."/>
            <person name="Weisblat D.A."/>
            <person name="Putnam N.H."/>
            <person name="Rokhsar D.S."/>
        </authorList>
    </citation>
    <scope>NUCLEOTIDE SEQUENCE</scope>
</reference>
<evidence type="ECO:0000313" key="4">
    <source>
        <dbReference type="Proteomes" id="UP000015101"/>
    </source>
</evidence>
<gene>
    <name evidence="3" type="primary">20204220</name>
    <name evidence="2" type="ORF">HELRODRAFT_172769</name>
</gene>
<proteinExistence type="predicted"/>
<protein>
    <recommendedName>
        <fullName evidence="5">Endonuclease/exonuclease/phosphatase domain-containing protein</fullName>
    </recommendedName>
</protein>
<keyword evidence="1" id="KW-0812">Transmembrane</keyword>
<evidence type="ECO:0000256" key="1">
    <source>
        <dbReference type="SAM" id="Phobius"/>
    </source>
</evidence>
<feature type="transmembrane region" description="Helical" evidence="1">
    <location>
        <begin position="6"/>
        <end position="25"/>
    </location>
</feature>
<dbReference type="EMBL" id="KB096502">
    <property type="protein sequence ID" value="ESO04387.1"/>
    <property type="molecule type" value="Genomic_DNA"/>
</dbReference>
<dbReference type="Gene3D" id="3.60.10.10">
    <property type="entry name" value="Endonuclease/exonuclease/phosphatase"/>
    <property type="match status" value="1"/>
</dbReference>